<evidence type="ECO:0000313" key="4">
    <source>
        <dbReference type="Proteomes" id="UP000027222"/>
    </source>
</evidence>
<dbReference type="Proteomes" id="UP000027222">
    <property type="component" value="Unassembled WGS sequence"/>
</dbReference>
<dbReference type="HOGENOM" id="CLU_004966_4_0_1"/>
<dbReference type="OrthoDB" id="3055037at2759"/>
<evidence type="ECO:0000259" key="2">
    <source>
        <dbReference type="Pfam" id="PF18721"/>
    </source>
</evidence>
<protein>
    <recommendedName>
        <fullName evidence="5">CxC5 like cysteine cluster associated with KDZ domain-containing protein</fullName>
    </recommendedName>
</protein>
<feature type="domain" description="CxC5 like cysteine cluster associated with KDZ" evidence="1">
    <location>
        <begin position="122"/>
        <end position="239"/>
    </location>
</feature>
<dbReference type="InterPro" id="IPR041539">
    <property type="entry name" value="CxC5"/>
</dbReference>
<dbReference type="Pfam" id="PF18718">
    <property type="entry name" value="CxC5"/>
    <property type="match status" value="1"/>
</dbReference>
<proteinExistence type="predicted"/>
<dbReference type="InterPro" id="IPR040898">
    <property type="entry name" value="CxC6"/>
</dbReference>
<sequence length="624" mass="71314">MTSNLKLKDLYNVLLQTGSKLSDSLTLSECSLFVRLAVRLKREILHDQKPTWPEDCAPSGNLLPVRIVTFLGYSLSWTANEVKECWDVLGPAVWLIDESKIENPTARDLLLFEKYGMNDSLAYHNLYPPNRKCTAEGCANHSKGLLRRKDKPRKIGLYTVEGSYIAFSTHLICHSCNTNYHHNFSVKSGFRLYYGGVPDIIQIGEHQFFEKKVLNIFIAMMLISWTSATNAARIYNMSFTSTDSDNLLDAPLCDPELHEAQADQNDFDNPTISTSAPALRTEHIWDGFILLSLLEDYFSKGYILSVPHSGDQKNRFDGAMEARNLFMNQSGQPEWAHTCEKCTRVWPGVNGEPPKMLRVIVTDGITIGHPCCGVAHCDQPLQNNQDRFCSLHQDEENICAVVNCRNRVEVGYLTCHLEKHRALETHRKMSKKGFFQLRDHLSRQKVTHPNDAFNPEAQDDHIDETLLGPEDIDPACQDKDEDGKRRLRARFGRRRSHNEQIFVRPCGIIVARATFFGSETTPQTIDFLQKTFRTLLRTYTLSNLFLSFLISRLDPVTRTYVHSHITFRWTPYASQRAQHYDTFSSLFAQLSVTRLKRCLTQPSDTCFIFGLLYILSRLQPCTLA</sequence>
<reference evidence="4" key="1">
    <citation type="journal article" date="2014" name="Proc. Natl. Acad. Sci. U.S.A.">
        <title>Extensive sampling of basidiomycete genomes demonstrates inadequacy of the white-rot/brown-rot paradigm for wood decay fungi.</title>
        <authorList>
            <person name="Riley R."/>
            <person name="Salamov A.A."/>
            <person name="Brown D.W."/>
            <person name="Nagy L.G."/>
            <person name="Floudas D."/>
            <person name="Held B.W."/>
            <person name="Levasseur A."/>
            <person name="Lombard V."/>
            <person name="Morin E."/>
            <person name="Otillar R."/>
            <person name="Lindquist E.A."/>
            <person name="Sun H."/>
            <person name="LaButti K.M."/>
            <person name="Schmutz J."/>
            <person name="Jabbour D."/>
            <person name="Luo H."/>
            <person name="Baker S.E."/>
            <person name="Pisabarro A.G."/>
            <person name="Walton J.D."/>
            <person name="Blanchette R.A."/>
            <person name="Henrissat B."/>
            <person name="Martin F."/>
            <person name="Cullen D."/>
            <person name="Hibbett D.S."/>
            <person name="Grigoriev I.V."/>
        </authorList>
    </citation>
    <scope>NUCLEOTIDE SEQUENCE [LARGE SCALE GENOMIC DNA]</scope>
    <source>
        <strain evidence="4">CBS 339.88</strain>
    </source>
</reference>
<dbReference type="EMBL" id="KL142379">
    <property type="protein sequence ID" value="KDR76382.1"/>
    <property type="molecule type" value="Genomic_DNA"/>
</dbReference>
<feature type="domain" description="CxC6 like cysteine cluster associated with KDZ" evidence="2">
    <location>
        <begin position="361"/>
        <end position="426"/>
    </location>
</feature>
<name>A0A067T239_GALM3</name>
<accession>A0A067T239</accession>
<evidence type="ECO:0000313" key="3">
    <source>
        <dbReference type="EMBL" id="KDR76382.1"/>
    </source>
</evidence>
<gene>
    <name evidence="3" type="ORF">GALMADRAFT_480195</name>
</gene>
<keyword evidence="4" id="KW-1185">Reference proteome</keyword>
<organism evidence="3 4">
    <name type="scientific">Galerina marginata (strain CBS 339.88)</name>
    <dbReference type="NCBI Taxonomy" id="685588"/>
    <lineage>
        <taxon>Eukaryota</taxon>
        <taxon>Fungi</taxon>
        <taxon>Dikarya</taxon>
        <taxon>Basidiomycota</taxon>
        <taxon>Agaricomycotina</taxon>
        <taxon>Agaricomycetes</taxon>
        <taxon>Agaricomycetidae</taxon>
        <taxon>Agaricales</taxon>
        <taxon>Agaricineae</taxon>
        <taxon>Strophariaceae</taxon>
        <taxon>Galerina</taxon>
    </lineage>
</organism>
<evidence type="ECO:0008006" key="5">
    <source>
        <dbReference type="Google" id="ProtNLM"/>
    </source>
</evidence>
<dbReference type="AlphaFoldDB" id="A0A067T239"/>
<evidence type="ECO:0000259" key="1">
    <source>
        <dbReference type="Pfam" id="PF18718"/>
    </source>
</evidence>
<dbReference type="Pfam" id="PF18721">
    <property type="entry name" value="CxC6"/>
    <property type="match status" value="1"/>
</dbReference>
<dbReference type="STRING" id="685588.A0A067T239"/>